<evidence type="ECO:0000256" key="2">
    <source>
        <dbReference type="ARBA" id="ARBA00013729"/>
    </source>
</evidence>
<dbReference type="KEGG" id="zin:ZICARI_110"/>
<accession>E0TIV0</accession>
<keyword evidence="10" id="KW-0251">Elongation factor</keyword>
<keyword evidence="7" id="KW-0175">Coiled coil</keyword>
<sequence>MKNLITKNGYKLFIEKINNFKNKKKNLIKEIEIARSNGDLSENSDFKIAKEKKYILEKKILILEKKINNFKIIDPLYIKNKDKIFFSCKLKLFCYLNKKKIKLQIVGDCESNFKKNKISILSKLSKVLIKKKINDKIYFKNKNNKIIKYKIIKIKYD</sequence>
<dbReference type="InterPro" id="IPR022691">
    <property type="entry name" value="Tscrpt_elong_fac_GreA/B_N"/>
</dbReference>
<dbReference type="HOGENOM" id="CLU_101379_2_0_4"/>
<evidence type="ECO:0000256" key="7">
    <source>
        <dbReference type="SAM" id="Coils"/>
    </source>
</evidence>
<dbReference type="STRING" id="871271.ZICARI_110"/>
<dbReference type="InterPro" id="IPR001437">
    <property type="entry name" value="Tscrpt_elong_fac_GreA/B_C"/>
</dbReference>
<feature type="domain" description="Transcription elongation factor GreA/GreB N-terminal" evidence="9">
    <location>
        <begin position="4"/>
        <end position="72"/>
    </location>
</feature>
<dbReference type="PANTHER" id="PTHR30437:SF4">
    <property type="entry name" value="TRANSCRIPTION ELONGATION FACTOR GREA"/>
    <property type="match status" value="1"/>
</dbReference>
<dbReference type="InterPro" id="IPR023459">
    <property type="entry name" value="Tscrpt_elong_fac_GreA/B_fam"/>
</dbReference>
<dbReference type="GO" id="GO:0003677">
    <property type="term" value="F:DNA binding"/>
    <property type="evidence" value="ECO:0007669"/>
    <property type="project" value="UniProtKB-KW"/>
</dbReference>
<evidence type="ECO:0000259" key="8">
    <source>
        <dbReference type="Pfam" id="PF01272"/>
    </source>
</evidence>
<evidence type="ECO:0000256" key="6">
    <source>
        <dbReference type="ARBA" id="ARBA00030776"/>
    </source>
</evidence>
<keyword evidence="11" id="KW-1185">Reference proteome</keyword>
<keyword evidence="3" id="KW-0805">Transcription regulation</keyword>
<dbReference type="SUPFAM" id="SSF54534">
    <property type="entry name" value="FKBP-like"/>
    <property type="match status" value="1"/>
</dbReference>
<name>E0TIV0_ZINIC</name>
<dbReference type="Pfam" id="PF03449">
    <property type="entry name" value="GreA_GreB_N"/>
    <property type="match status" value="1"/>
</dbReference>
<evidence type="ECO:0000256" key="5">
    <source>
        <dbReference type="ARBA" id="ARBA00023163"/>
    </source>
</evidence>
<evidence type="ECO:0000313" key="11">
    <source>
        <dbReference type="Proteomes" id="UP000001303"/>
    </source>
</evidence>
<dbReference type="PANTHER" id="PTHR30437">
    <property type="entry name" value="TRANSCRIPTION ELONGATION FACTOR GREA"/>
    <property type="match status" value="1"/>
</dbReference>
<feature type="coiled-coil region" evidence="7">
    <location>
        <begin position="10"/>
        <end position="37"/>
    </location>
</feature>
<keyword evidence="10" id="KW-0648">Protein biosynthesis</keyword>
<evidence type="ECO:0000256" key="3">
    <source>
        <dbReference type="ARBA" id="ARBA00023015"/>
    </source>
</evidence>
<dbReference type="GO" id="GO:0003746">
    <property type="term" value="F:translation elongation factor activity"/>
    <property type="evidence" value="ECO:0007669"/>
    <property type="project" value="UniProtKB-KW"/>
</dbReference>
<dbReference type="Gene3D" id="1.10.287.180">
    <property type="entry name" value="Transcription elongation factor, GreA/GreB, N-terminal domain"/>
    <property type="match status" value="1"/>
</dbReference>
<dbReference type="EMBL" id="CP002161">
    <property type="protein sequence ID" value="ADM89727.1"/>
    <property type="molecule type" value="Genomic_DNA"/>
</dbReference>
<dbReference type="SUPFAM" id="SSF46557">
    <property type="entry name" value="GreA transcript cleavage protein, N-terminal domain"/>
    <property type="match status" value="1"/>
</dbReference>
<evidence type="ECO:0000259" key="9">
    <source>
        <dbReference type="Pfam" id="PF03449"/>
    </source>
</evidence>
<dbReference type="Gene3D" id="3.10.50.30">
    <property type="entry name" value="Transcription elongation factor, GreA/GreB, C-terminal domain"/>
    <property type="match status" value="1"/>
</dbReference>
<dbReference type="InterPro" id="IPR036953">
    <property type="entry name" value="GreA/GreB_C_sf"/>
</dbReference>
<dbReference type="GO" id="GO:0070063">
    <property type="term" value="F:RNA polymerase binding"/>
    <property type="evidence" value="ECO:0007669"/>
    <property type="project" value="InterPro"/>
</dbReference>
<dbReference type="Pfam" id="PF01272">
    <property type="entry name" value="GreA_GreB"/>
    <property type="match status" value="1"/>
</dbReference>
<evidence type="ECO:0000313" key="10">
    <source>
        <dbReference type="EMBL" id="ADM89727.1"/>
    </source>
</evidence>
<protein>
    <recommendedName>
        <fullName evidence="2">Transcription elongation factor GreA</fullName>
    </recommendedName>
    <alternativeName>
        <fullName evidence="6">Transcript cleavage factor GreA</fullName>
    </alternativeName>
</protein>
<dbReference type="AlphaFoldDB" id="E0TIV0"/>
<evidence type="ECO:0000256" key="4">
    <source>
        <dbReference type="ARBA" id="ARBA00023125"/>
    </source>
</evidence>
<dbReference type="FunFam" id="1.10.287.180:FF:000001">
    <property type="entry name" value="Transcription elongation factor GreA"/>
    <property type="match status" value="1"/>
</dbReference>
<comment type="similarity">
    <text evidence="1">Belongs to the GreA/GreB family.</text>
</comment>
<dbReference type="PIRSF" id="PIRSF006092">
    <property type="entry name" value="GreA_GreB"/>
    <property type="match status" value="1"/>
</dbReference>
<dbReference type="Proteomes" id="UP000001303">
    <property type="component" value="Chromosome"/>
</dbReference>
<evidence type="ECO:0000256" key="1">
    <source>
        <dbReference type="ARBA" id="ARBA00008213"/>
    </source>
</evidence>
<feature type="domain" description="Transcription elongation factor GreA/GreB C-terminal" evidence="8">
    <location>
        <begin position="80"/>
        <end position="156"/>
    </location>
</feature>
<gene>
    <name evidence="10" type="primary">greA</name>
    <name evidence="10" type="ordered locus">ZICARI_110</name>
</gene>
<dbReference type="InterPro" id="IPR036805">
    <property type="entry name" value="Tscrpt_elong_fac_GreA/B_N_sf"/>
</dbReference>
<reference key="2">
    <citation type="submission" date="2010-08" db="EMBL/GenBank/DDBJ databases">
        <title>Functional convergence in reduced genomes of bacterial symbionts spanning 200 million years of evolution.</title>
        <authorList>
            <person name="McCutcheon J.P."/>
            <person name="Moran N.A."/>
        </authorList>
    </citation>
    <scope>NUCLEOTIDE SEQUENCE</scope>
    <source>
        <strain>CARI</strain>
    </source>
</reference>
<reference evidence="10 11" key="1">
    <citation type="journal article" date="2010" name="Genome Biol. Evol.">
        <title>Functional convergence in reduced genomes of bacterial symbionts spanning 200 My of evolution.</title>
        <authorList>
            <person name="McCutcheon J.P."/>
            <person name="Moran N.A."/>
        </authorList>
    </citation>
    <scope>NUCLEOTIDE SEQUENCE [LARGE SCALE GENOMIC DNA]</scope>
    <source>
        <strain evidence="10 11">CARI</strain>
    </source>
</reference>
<keyword evidence="4" id="KW-0238">DNA-binding</keyword>
<organism evidence="10 11">
    <name type="scientific">Zinderia insecticola (strain CARI)</name>
    <dbReference type="NCBI Taxonomy" id="871271"/>
    <lineage>
        <taxon>Bacteria</taxon>
        <taxon>Pseudomonadati</taxon>
        <taxon>Pseudomonadota</taxon>
        <taxon>Betaproteobacteria</taxon>
        <taxon>Burkholderiales</taxon>
        <taxon>Oxalobacteraceae</taxon>
        <taxon>Candidatus Zinderia</taxon>
    </lineage>
</organism>
<dbReference type="GO" id="GO:0006354">
    <property type="term" value="P:DNA-templated transcription elongation"/>
    <property type="evidence" value="ECO:0007669"/>
    <property type="project" value="TreeGrafter"/>
</dbReference>
<proteinExistence type="inferred from homology"/>
<dbReference type="GO" id="GO:0032784">
    <property type="term" value="P:regulation of DNA-templated transcription elongation"/>
    <property type="evidence" value="ECO:0007669"/>
    <property type="project" value="InterPro"/>
</dbReference>
<keyword evidence="5" id="KW-0804">Transcription</keyword>